<evidence type="ECO:0000256" key="1">
    <source>
        <dbReference type="SAM" id="MobiDB-lite"/>
    </source>
</evidence>
<organism evidence="2 3">
    <name type="scientific">Polyplax serrata</name>
    <name type="common">Common mouse louse</name>
    <dbReference type="NCBI Taxonomy" id="468196"/>
    <lineage>
        <taxon>Eukaryota</taxon>
        <taxon>Metazoa</taxon>
        <taxon>Ecdysozoa</taxon>
        <taxon>Arthropoda</taxon>
        <taxon>Hexapoda</taxon>
        <taxon>Insecta</taxon>
        <taxon>Pterygota</taxon>
        <taxon>Neoptera</taxon>
        <taxon>Paraneoptera</taxon>
        <taxon>Psocodea</taxon>
        <taxon>Troctomorpha</taxon>
        <taxon>Phthiraptera</taxon>
        <taxon>Anoplura</taxon>
        <taxon>Polyplacidae</taxon>
        <taxon>Polyplax</taxon>
    </lineage>
</organism>
<comment type="caution">
    <text evidence="2">The sequence shown here is derived from an EMBL/GenBank/DDBJ whole genome shotgun (WGS) entry which is preliminary data.</text>
</comment>
<feature type="region of interest" description="Disordered" evidence="1">
    <location>
        <begin position="1"/>
        <end position="32"/>
    </location>
</feature>
<protein>
    <submittedName>
        <fullName evidence="2">Uncharacterized protein</fullName>
    </submittedName>
</protein>
<name>A0AAN8S513_POLSC</name>
<reference evidence="2 3" key="1">
    <citation type="submission" date="2023-10" db="EMBL/GenBank/DDBJ databases">
        <title>Genomes of two closely related lineages of the louse Polyplax serrata with different host specificities.</title>
        <authorList>
            <person name="Martinu J."/>
            <person name="Tarabai H."/>
            <person name="Stefka J."/>
            <person name="Hypsa V."/>
        </authorList>
    </citation>
    <scope>NUCLEOTIDE SEQUENCE [LARGE SCALE GENOMIC DNA]</scope>
    <source>
        <strain evidence="2">HR10_N</strain>
    </source>
</reference>
<feature type="compositionally biased region" description="Basic and acidic residues" evidence="1">
    <location>
        <begin position="21"/>
        <end position="30"/>
    </location>
</feature>
<evidence type="ECO:0000313" key="3">
    <source>
        <dbReference type="Proteomes" id="UP001372834"/>
    </source>
</evidence>
<dbReference type="Proteomes" id="UP001372834">
    <property type="component" value="Unassembled WGS sequence"/>
</dbReference>
<accession>A0AAN8S513</accession>
<dbReference type="AlphaFoldDB" id="A0AAN8S513"/>
<sequence length="63" mass="7220">MADFGHPFQQPADLKQSNSKEAQRRQEKGLVRASGGKLRRLRLLESDKFQTPFNRNFSLTLCA</sequence>
<proteinExistence type="predicted"/>
<dbReference type="EMBL" id="JAWJWE010000036">
    <property type="protein sequence ID" value="KAK6628897.1"/>
    <property type="molecule type" value="Genomic_DNA"/>
</dbReference>
<gene>
    <name evidence="2" type="ORF">RUM43_002714</name>
</gene>
<evidence type="ECO:0000313" key="2">
    <source>
        <dbReference type="EMBL" id="KAK6628897.1"/>
    </source>
</evidence>